<evidence type="ECO:0000313" key="2">
    <source>
        <dbReference type="Proteomes" id="UP001367508"/>
    </source>
</evidence>
<dbReference type="Proteomes" id="UP001367508">
    <property type="component" value="Unassembled WGS sequence"/>
</dbReference>
<evidence type="ECO:0000313" key="1">
    <source>
        <dbReference type="EMBL" id="KAK7314332.1"/>
    </source>
</evidence>
<keyword evidence="2" id="KW-1185">Reference proteome</keyword>
<name>A0AAN9KDV9_CANGL</name>
<sequence>MVRNISLYCRKEGLILFHSFECIKVARQQILRKPSRSSILRGSLVLAKAREDCEVEKTSNVCNNGHFHSDFKIVNLRLLRTESSFVEVYSKTDGEGCGMRLASEPDEFVKLLGISIEMEVLFTLSVVYTTP</sequence>
<reference evidence="1 2" key="1">
    <citation type="submission" date="2024-01" db="EMBL/GenBank/DDBJ databases">
        <title>The genomes of 5 underutilized Papilionoideae crops provide insights into root nodulation and disease resistanc.</title>
        <authorList>
            <person name="Jiang F."/>
        </authorList>
    </citation>
    <scope>NUCLEOTIDE SEQUENCE [LARGE SCALE GENOMIC DNA]</scope>
    <source>
        <strain evidence="1">LVBAO_FW01</strain>
        <tissue evidence="1">Leaves</tissue>
    </source>
</reference>
<dbReference type="EMBL" id="JAYMYQ010000008">
    <property type="protein sequence ID" value="KAK7314332.1"/>
    <property type="molecule type" value="Genomic_DNA"/>
</dbReference>
<gene>
    <name evidence="1" type="ORF">VNO77_32852</name>
</gene>
<accession>A0AAN9KDV9</accession>
<comment type="caution">
    <text evidence="1">The sequence shown here is derived from an EMBL/GenBank/DDBJ whole genome shotgun (WGS) entry which is preliminary data.</text>
</comment>
<proteinExistence type="predicted"/>
<organism evidence="1 2">
    <name type="scientific">Canavalia gladiata</name>
    <name type="common">Sword bean</name>
    <name type="synonym">Dolichos gladiatus</name>
    <dbReference type="NCBI Taxonomy" id="3824"/>
    <lineage>
        <taxon>Eukaryota</taxon>
        <taxon>Viridiplantae</taxon>
        <taxon>Streptophyta</taxon>
        <taxon>Embryophyta</taxon>
        <taxon>Tracheophyta</taxon>
        <taxon>Spermatophyta</taxon>
        <taxon>Magnoliopsida</taxon>
        <taxon>eudicotyledons</taxon>
        <taxon>Gunneridae</taxon>
        <taxon>Pentapetalae</taxon>
        <taxon>rosids</taxon>
        <taxon>fabids</taxon>
        <taxon>Fabales</taxon>
        <taxon>Fabaceae</taxon>
        <taxon>Papilionoideae</taxon>
        <taxon>50 kb inversion clade</taxon>
        <taxon>NPAAA clade</taxon>
        <taxon>indigoferoid/millettioid clade</taxon>
        <taxon>Phaseoleae</taxon>
        <taxon>Canavalia</taxon>
    </lineage>
</organism>
<dbReference type="AlphaFoldDB" id="A0AAN9KDV9"/>
<protein>
    <submittedName>
        <fullName evidence="1">Uncharacterized protein</fullName>
    </submittedName>
</protein>